<sequence length="166" mass="19564">MDESRELLESSLRSKKNQITDHFLDEAKKVQRQFDRSGKAYAFGPFPVLWHKAVWESLDLQYLQPRGMSLLDAIVLAPLESRWYGEALLRYQAITLMPCQPLFKVYHYAWQLQQDRQAGMGLDQLAKLYCGVIYQSAWEREMDWPSEGGNWPSRLARRLRRRIGRT</sequence>
<gene>
    <name evidence="1" type="ORF">GALL_426670</name>
</gene>
<organism evidence="1">
    <name type="scientific">mine drainage metagenome</name>
    <dbReference type="NCBI Taxonomy" id="410659"/>
    <lineage>
        <taxon>unclassified sequences</taxon>
        <taxon>metagenomes</taxon>
        <taxon>ecological metagenomes</taxon>
    </lineage>
</organism>
<dbReference type="AlphaFoldDB" id="A0A1J5PX93"/>
<dbReference type="EMBL" id="MLJW01002093">
    <property type="protein sequence ID" value="OIQ75666.1"/>
    <property type="molecule type" value="Genomic_DNA"/>
</dbReference>
<comment type="caution">
    <text evidence="1">The sequence shown here is derived from an EMBL/GenBank/DDBJ whole genome shotgun (WGS) entry which is preliminary data.</text>
</comment>
<protein>
    <submittedName>
        <fullName evidence="1">Uncharacterized protein</fullName>
    </submittedName>
</protein>
<accession>A0A1J5PX93</accession>
<evidence type="ECO:0000313" key="1">
    <source>
        <dbReference type="EMBL" id="OIQ75666.1"/>
    </source>
</evidence>
<proteinExistence type="predicted"/>
<name>A0A1J5PX93_9ZZZZ</name>
<reference evidence="1" key="1">
    <citation type="submission" date="2016-10" db="EMBL/GenBank/DDBJ databases">
        <title>Sequence of Gallionella enrichment culture.</title>
        <authorList>
            <person name="Poehlein A."/>
            <person name="Muehling M."/>
            <person name="Daniel R."/>
        </authorList>
    </citation>
    <scope>NUCLEOTIDE SEQUENCE</scope>
</reference>